<evidence type="ECO:0000256" key="4">
    <source>
        <dbReference type="ARBA" id="ARBA00022989"/>
    </source>
</evidence>
<organism evidence="7 8">
    <name type="scientific">Clostridium butyricum</name>
    <dbReference type="NCBI Taxonomy" id="1492"/>
    <lineage>
        <taxon>Bacteria</taxon>
        <taxon>Bacillati</taxon>
        <taxon>Bacillota</taxon>
        <taxon>Clostridia</taxon>
        <taxon>Eubacteriales</taxon>
        <taxon>Clostridiaceae</taxon>
        <taxon>Clostridium</taxon>
    </lineage>
</organism>
<keyword evidence="3 6" id="KW-0812">Transmembrane</keyword>
<evidence type="ECO:0000256" key="2">
    <source>
        <dbReference type="ARBA" id="ARBA00022475"/>
    </source>
</evidence>
<keyword evidence="7" id="KW-0969">Cilium</keyword>
<comment type="caution">
    <text evidence="7">The sequence shown here is derived from an EMBL/GenBank/DDBJ whole genome shotgun (WGS) entry which is preliminary data.</text>
</comment>
<evidence type="ECO:0000256" key="5">
    <source>
        <dbReference type="ARBA" id="ARBA00023136"/>
    </source>
</evidence>
<dbReference type="InterPro" id="IPR022781">
    <property type="entry name" value="Flagellar_biosynth_FliO"/>
</dbReference>
<gene>
    <name evidence="7" type="ORF">AWN73_02985</name>
</gene>
<accession>A0A2S7FAP2</accession>
<evidence type="ECO:0000313" key="7">
    <source>
        <dbReference type="EMBL" id="PPV14693.1"/>
    </source>
</evidence>
<evidence type="ECO:0000256" key="3">
    <source>
        <dbReference type="ARBA" id="ARBA00022692"/>
    </source>
</evidence>
<dbReference type="Pfam" id="PF04347">
    <property type="entry name" value="FliO"/>
    <property type="match status" value="1"/>
</dbReference>
<evidence type="ECO:0000313" key="8">
    <source>
        <dbReference type="Proteomes" id="UP000238081"/>
    </source>
</evidence>
<evidence type="ECO:0000256" key="1">
    <source>
        <dbReference type="ARBA" id="ARBA00004236"/>
    </source>
</evidence>
<proteinExistence type="predicted"/>
<keyword evidence="5 6" id="KW-0472">Membrane</keyword>
<dbReference type="AlphaFoldDB" id="A0A2S7FAP2"/>
<dbReference type="SUPFAM" id="SSF69989">
    <property type="entry name" value="C-terminal domain of PLC-beta"/>
    <property type="match status" value="1"/>
</dbReference>
<keyword evidence="2" id="KW-1003">Cell membrane</keyword>
<name>A0A2S7FAP2_CLOBU</name>
<keyword evidence="7" id="KW-0282">Flagellum</keyword>
<dbReference type="Proteomes" id="UP000238081">
    <property type="component" value="Unassembled WGS sequence"/>
</dbReference>
<keyword evidence="4 6" id="KW-1133">Transmembrane helix</keyword>
<evidence type="ECO:0000256" key="6">
    <source>
        <dbReference type="SAM" id="Phobius"/>
    </source>
</evidence>
<dbReference type="RefSeq" id="WP_043663202.1">
    <property type="nucleotide sequence ID" value="NZ_JSEG01000006.1"/>
</dbReference>
<dbReference type="GO" id="GO:0044781">
    <property type="term" value="P:bacterial-type flagellum organization"/>
    <property type="evidence" value="ECO:0007669"/>
    <property type="project" value="InterPro"/>
</dbReference>
<dbReference type="GO" id="GO:0016020">
    <property type="term" value="C:membrane"/>
    <property type="evidence" value="ECO:0007669"/>
    <property type="project" value="InterPro"/>
</dbReference>
<comment type="subcellular location">
    <subcellularLocation>
        <location evidence="1">Cell membrane</location>
    </subcellularLocation>
</comment>
<protein>
    <submittedName>
        <fullName evidence="7">Flagellar formation protein</fullName>
    </submittedName>
</protein>
<sequence>MDFEFLKMCIQLFIALGITLGIIFLSYKILGTKVESINNNKYVKVIERTQVTKDNAILVVKVGKKGYVMTCSGSSMERLSELSQEEINEIEENKKIYNKEIMDGYNKVVSTSKNNVSKVLKNIRSKEEKHEK</sequence>
<reference evidence="7 8" key="1">
    <citation type="submission" date="2016-01" db="EMBL/GenBank/DDBJ databases">
        <title>Characterization of the Clostridium difficile lineages that are prevalent in Hong Kong and China.</title>
        <authorList>
            <person name="Kwok J.S.-L."/>
            <person name="Lam W.-Y."/>
            <person name="Ip M."/>
            <person name="Chan T.-F."/>
            <person name="Hawkey P.M."/>
            <person name="Tsui S.K.-W."/>
        </authorList>
    </citation>
    <scope>NUCLEOTIDE SEQUENCE [LARGE SCALE GENOMIC DNA]</scope>
    <source>
        <strain evidence="7 8">300064</strain>
    </source>
</reference>
<feature type="transmembrane region" description="Helical" evidence="6">
    <location>
        <begin position="12"/>
        <end position="30"/>
    </location>
</feature>
<dbReference type="EMBL" id="LRDH01000107">
    <property type="protein sequence ID" value="PPV14693.1"/>
    <property type="molecule type" value="Genomic_DNA"/>
</dbReference>
<keyword evidence="7" id="KW-0966">Cell projection</keyword>